<protein>
    <recommendedName>
        <fullName evidence="7">YncE family protein</fullName>
    </recommendedName>
</protein>
<reference evidence="4" key="3">
    <citation type="submission" date="2023-08" db="EMBL/GenBank/DDBJ databases">
        <title>Reintroducing virulent viruses to syntetic microbiomes.</title>
        <authorList>
            <person name="Wilde J."/>
            <person name="Boyes R."/>
            <person name="Robinson A.V."/>
            <person name="Daisley B.A."/>
            <person name="Allen-Vercoe E."/>
        </authorList>
    </citation>
    <scope>NUCLEOTIDE SEQUENCE</scope>
    <source>
        <strain evidence="4">225I_12FAA</strain>
    </source>
</reference>
<dbReference type="PROSITE" id="PS51257">
    <property type="entry name" value="PROKAR_LIPOPROTEIN"/>
    <property type="match status" value="1"/>
</dbReference>
<gene>
    <name evidence="2" type="ORF">BcellWH2_01512</name>
    <name evidence="3" type="ORF">F2Y86_23930</name>
    <name evidence="4" type="ORF">RO785_04610</name>
</gene>
<accession>A0A0P0GL42</accession>
<dbReference type="InterPro" id="IPR015943">
    <property type="entry name" value="WD40/YVTN_repeat-like_dom_sf"/>
</dbReference>
<reference evidence="3 6" key="2">
    <citation type="journal article" date="2019" name="Nat. Med.">
        <title>A library of human gut bacterial isolates paired with longitudinal multiomics data enables mechanistic microbiome research.</title>
        <authorList>
            <person name="Poyet M."/>
            <person name="Groussin M."/>
            <person name="Gibbons S.M."/>
            <person name="Avila-Pacheco J."/>
            <person name="Jiang X."/>
            <person name="Kearney S.M."/>
            <person name="Perrotta A.R."/>
            <person name="Berdy B."/>
            <person name="Zhao S."/>
            <person name="Lieberman T.D."/>
            <person name="Swanson P.K."/>
            <person name="Smith M."/>
            <person name="Roesemann S."/>
            <person name="Alexander J.E."/>
            <person name="Rich S.A."/>
            <person name="Livny J."/>
            <person name="Vlamakis H."/>
            <person name="Clish C."/>
            <person name="Bullock K."/>
            <person name="Deik A."/>
            <person name="Scott J."/>
            <person name="Pierce K.A."/>
            <person name="Xavier R.J."/>
            <person name="Alm E.J."/>
        </authorList>
    </citation>
    <scope>NUCLEOTIDE SEQUENCE [LARGE SCALE GENOMIC DNA]</scope>
    <source>
        <strain evidence="3 6">BIOML-A7</strain>
    </source>
</reference>
<dbReference type="KEGG" id="bcel:BcellWH2_01512"/>
<sequence length="373" mass="41638">MKIRSLLFSAICLLALGTSFISCSDDDNDSKRDDSGSKVALSQNRVFILNEGSLNLNNANISFYDPDKTIDFIADIFQKQNNAKLGDTGQDMIVYNDYIYVIVSGSKYITRLNAAGVEQQRFAFSSSEGSPRYMTADDGYIYVTQYGGKVSKLNANTLERVKTFEGGKNLEGIAEEDGLLYVANCYTVTETGAYEYFNEVFVIDANTMELKNTLTVRRNPNKLLEKNDKIFLLASLIWGGDEGNELQVIDPKNNNQVTSITAATHMAASENTLYLINSDTDYSSYPYTTVNTFFTYNISTKQLSEVNFLKNAPEELSSASIYVMEINEKNGDIYIGTTHYVDGNGDIYRFKKDGTFVEKFDCGGQNPNNIVFL</sequence>
<evidence type="ECO:0000313" key="6">
    <source>
        <dbReference type="Proteomes" id="UP000325055"/>
    </source>
</evidence>
<dbReference type="PANTHER" id="PTHR47197">
    <property type="entry name" value="PROTEIN NIRF"/>
    <property type="match status" value="1"/>
</dbReference>
<dbReference type="InterPro" id="IPR051200">
    <property type="entry name" value="Host-pathogen_enzymatic-act"/>
</dbReference>
<dbReference type="Proteomes" id="UP000061809">
    <property type="component" value="Chromosome"/>
</dbReference>
<dbReference type="PANTHER" id="PTHR47197:SF3">
    <property type="entry name" value="DIHYDRO-HEME D1 DEHYDROGENASE"/>
    <property type="match status" value="1"/>
</dbReference>
<evidence type="ECO:0000256" key="1">
    <source>
        <dbReference type="SAM" id="SignalP"/>
    </source>
</evidence>
<dbReference type="Proteomes" id="UP000325055">
    <property type="component" value="Unassembled WGS sequence"/>
</dbReference>
<dbReference type="Pfam" id="PF16819">
    <property type="entry name" value="DUF5074"/>
    <property type="match status" value="1"/>
</dbReference>
<reference evidence="2 5" key="1">
    <citation type="journal article" date="2015" name="Science">
        <title>Genetic determinants of in vivo fitness and diet responsiveness in multiple human gut Bacteroides.</title>
        <authorList>
            <person name="Wu M."/>
            <person name="McNulty N.P."/>
            <person name="Rodionov D.A."/>
            <person name="Khoroshkin M.S."/>
            <person name="Griffin N.W."/>
            <person name="Cheng J."/>
            <person name="Latreille P."/>
            <person name="Kerstetter R.A."/>
            <person name="Terrapon N."/>
            <person name="Henrissat B."/>
            <person name="Osterman A.L."/>
            <person name="Gordon J.I."/>
        </authorList>
    </citation>
    <scope>NUCLEOTIDE SEQUENCE [LARGE SCALE GENOMIC DNA]</scope>
    <source>
        <strain evidence="2 5">WH2</strain>
    </source>
</reference>
<dbReference type="EMBL" id="CP012801">
    <property type="protein sequence ID" value="ALJ58767.1"/>
    <property type="molecule type" value="Genomic_DNA"/>
</dbReference>
<evidence type="ECO:0000313" key="4">
    <source>
        <dbReference type="EMBL" id="MDT4510262.1"/>
    </source>
</evidence>
<dbReference type="AlphaFoldDB" id="A0A0P0GL42"/>
<feature type="chain" id="PRO_5042680041" description="YncE family protein" evidence="1">
    <location>
        <begin position="25"/>
        <end position="373"/>
    </location>
</feature>
<dbReference type="Gene3D" id="2.130.10.10">
    <property type="entry name" value="YVTN repeat-like/Quinoprotein amine dehydrogenase"/>
    <property type="match status" value="1"/>
</dbReference>
<dbReference type="PATRIC" id="fig|246787.4.peg.1557"/>
<evidence type="ECO:0008006" key="7">
    <source>
        <dbReference type="Google" id="ProtNLM"/>
    </source>
</evidence>
<keyword evidence="1" id="KW-0732">Signal</keyword>
<dbReference type="Proteomes" id="UP001266995">
    <property type="component" value="Unassembled WGS sequence"/>
</dbReference>
<name>A0A0P0GL42_9BACE</name>
<organism evidence="2 5">
    <name type="scientific">Bacteroides cellulosilyticus</name>
    <dbReference type="NCBI Taxonomy" id="246787"/>
    <lineage>
        <taxon>Bacteria</taxon>
        <taxon>Pseudomonadati</taxon>
        <taxon>Bacteroidota</taxon>
        <taxon>Bacteroidia</taxon>
        <taxon>Bacteroidales</taxon>
        <taxon>Bacteroidaceae</taxon>
        <taxon>Bacteroides</taxon>
    </lineage>
</organism>
<dbReference type="EMBL" id="JAVSNH010000001">
    <property type="protein sequence ID" value="MDT4510262.1"/>
    <property type="molecule type" value="Genomic_DNA"/>
</dbReference>
<dbReference type="EMBL" id="VVYW01000028">
    <property type="protein sequence ID" value="KAA5403445.1"/>
    <property type="molecule type" value="Genomic_DNA"/>
</dbReference>
<dbReference type="SUPFAM" id="SSF51004">
    <property type="entry name" value="C-terminal (heme d1) domain of cytochrome cd1-nitrite reductase"/>
    <property type="match status" value="1"/>
</dbReference>
<feature type="signal peptide" evidence="1">
    <location>
        <begin position="1"/>
        <end position="24"/>
    </location>
</feature>
<evidence type="ECO:0000313" key="5">
    <source>
        <dbReference type="Proteomes" id="UP000061809"/>
    </source>
</evidence>
<evidence type="ECO:0000313" key="2">
    <source>
        <dbReference type="EMBL" id="ALJ58767.1"/>
    </source>
</evidence>
<evidence type="ECO:0000313" key="3">
    <source>
        <dbReference type="EMBL" id="KAA5403445.1"/>
    </source>
</evidence>
<dbReference type="InterPro" id="IPR011048">
    <property type="entry name" value="Haem_d1_sf"/>
</dbReference>
<proteinExistence type="predicted"/>
<dbReference type="RefSeq" id="WP_007210416.1">
    <property type="nucleotide sequence ID" value="NZ_CP012801.1"/>
</dbReference>
<dbReference type="InterPro" id="IPR031815">
    <property type="entry name" value="DUF5074"/>
</dbReference>